<evidence type="ECO:0000313" key="2">
    <source>
        <dbReference type="Proteomes" id="UP000276834"/>
    </source>
</evidence>
<dbReference type="AlphaFoldDB" id="A0A3L8RWZ2"/>
<organism evidence="1 2">
    <name type="scientific">Chloebia gouldiae</name>
    <name type="common">Gouldian finch</name>
    <name type="synonym">Erythrura gouldiae</name>
    <dbReference type="NCBI Taxonomy" id="44316"/>
    <lineage>
        <taxon>Eukaryota</taxon>
        <taxon>Metazoa</taxon>
        <taxon>Chordata</taxon>
        <taxon>Craniata</taxon>
        <taxon>Vertebrata</taxon>
        <taxon>Euteleostomi</taxon>
        <taxon>Archelosauria</taxon>
        <taxon>Archosauria</taxon>
        <taxon>Dinosauria</taxon>
        <taxon>Saurischia</taxon>
        <taxon>Theropoda</taxon>
        <taxon>Coelurosauria</taxon>
        <taxon>Aves</taxon>
        <taxon>Neognathae</taxon>
        <taxon>Neoaves</taxon>
        <taxon>Telluraves</taxon>
        <taxon>Australaves</taxon>
        <taxon>Passeriformes</taxon>
        <taxon>Passeroidea</taxon>
        <taxon>Passeridae</taxon>
        <taxon>Chloebia</taxon>
    </lineage>
</organism>
<reference evidence="1 2" key="1">
    <citation type="journal article" date="2018" name="Proc. R. Soc. B">
        <title>A non-coding region near Follistatin controls head colour polymorphism in the Gouldian finch.</title>
        <authorList>
            <person name="Toomey M.B."/>
            <person name="Marques C.I."/>
            <person name="Andrade P."/>
            <person name="Araujo P.M."/>
            <person name="Sabatino S."/>
            <person name="Gazda M.A."/>
            <person name="Afonso S."/>
            <person name="Lopes R.J."/>
            <person name="Corbo J.C."/>
            <person name="Carneiro M."/>
        </authorList>
    </citation>
    <scope>NUCLEOTIDE SEQUENCE [LARGE SCALE GENOMIC DNA]</scope>
    <source>
        <strain evidence="1">Red01</strain>
        <tissue evidence="1">Muscle</tissue>
    </source>
</reference>
<comment type="caution">
    <text evidence="1">The sequence shown here is derived from an EMBL/GenBank/DDBJ whole genome shotgun (WGS) entry which is preliminary data.</text>
</comment>
<dbReference type="Proteomes" id="UP000276834">
    <property type="component" value="Unassembled WGS sequence"/>
</dbReference>
<accession>A0A3L8RWZ2</accession>
<keyword evidence="2" id="KW-1185">Reference proteome</keyword>
<sequence length="251" mass="28141">MVCATHLDQSFMQIPAKPPPQALSQPSKENHAVLQLSDIKPPQGAQHSPGQASYLRLQGLPPSSEREKIEIMKLPLKNQRDLSYITNLIISCSTALLGIHRSLGQLLGPECGAGIAPEHCHGTEQMQLPVKPSPVGTHWQVTSAGFMPRRKQAALNPCSTWLTVPLTQHEPTQLPQQPWLLAGYPGHCQQSHLSWYSGTWQQFPTEQQSLRTRRVMRRCQRWLPALIDCSHFAFIRKVASAQWFYSVFATT</sequence>
<evidence type="ECO:0000313" key="1">
    <source>
        <dbReference type="EMBL" id="RLV89390.1"/>
    </source>
</evidence>
<gene>
    <name evidence="1" type="ORF">DV515_00014901</name>
</gene>
<proteinExistence type="predicted"/>
<dbReference type="EMBL" id="QUSF01000148">
    <property type="protein sequence ID" value="RLV89390.1"/>
    <property type="molecule type" value="Genomic_DNA"/>
</dbReference>
<protein>
    <submittedName>
        <fullName evidence="1">Uncharacterized protein</fullName>
    </submittedName>
</protein>
<name>A0A3L8RWZ2_CHLGU</name>